<gene>
    <name evidence="13" type="ORF">A2671_00390</name>
</gene>
<feature type="transmembrane region" description="Helical" evidence="11">
    <location>
        <begin position="332"/>
        <end position="358"/>
    </location>
</feature>
<evidence type="ECO:0000256" key="7">
    <source>
        <dbReference type="ARBA" id="ARBA00022833"/>
    </source>
</evidence>
<dbReference type="GO" id="GO:0006508">
    <property type="term" value="P:proteolysis"/>
    <property type="evidence" value="ECO:0007669"/>
    <property type="project" value="UniProtKB-KW"/>
</dbReference>
<evidence type="ECO:0000256" key="2">
    <source>
        <dbReference type="ARBA" id="ARBA00004141"/>
    </source>
</evidence>
<dbReference type="InterPro" id="IPR008915">
    <property type="entry name" value="Peptidase_M50"/>
</dbReference>
<dbReference type="Pfam" id="PF02163">
    <property type="entry name" value="Peptidase_M50"/>
    <property type="match status" value="1"/>
</dbReference>
<keyword evidence="8 11" id="KW-1133">Transmembrane helix</keyword>
<evidence type="ECO:0000256" key="8">
    <source>
        <dbReference type="ARBA" id="ARBA00022989"/>
    </source>
</evidence>
<evidence type="ECO:0000259" key="12">
    <source>
        <dbReference type="Pfam" id="PF02163"/>
    </source>
</evidence>
<dbReference type="Proteomes" id="UP000178344">
    <property type="component" value="Unassembled WGS sequence"/>
</dbReference>
<accession>A0A1F6CCR3</accession>
<evidence type="ECO:0000256" key="3">
    <source>
        <dbReference type="ARBA" id="ARBA00007931"/>
    </source>
</evidence>
<keyword evidence="6" id="KW-0378">Hydrolase</keyword>
<dbReference type="AlphaFoldDB" id="A0A1F6CCR3"/>
<evidence type="ECO:0000256" key="6">
    <source>
        <dbReference type="ARBA" id="ARBA00022801"/>
    </source>
</evidence>
<evidence type="ECO:0000256" key="4">
    <source>
        <dbReference type="ARBA" id="ARBA00022670"/>
    </source>
</evidence>
<protein>
    <recommendedName>
        <fullName evidence="12">Peptidase M50 domain-containing protein</fullName>
    </recommendedName>
</protein>
<evidence type="ECO:0000256" key="10">
    <source>
        <dbReference type="ARBA" id="ARBA00023136"/>
    </source>
</evidence>
<dbReference type="SUPFAM" id="SSF50156">
    <property type="entry name" value="PDZ domain-like"/>
    <property type="match status" value="1"/>
</dbReference>
<comment type="cofactor">
    <cofactor evidence="1">
        <name>Zn(2+)</name>
        <dbReference type="ChEBI" id="CHEBI:29105"/>
    </cofactor>
</comment>
<dbReference type="GO" id="GO:0016020">
    <property type="term" value="C:membrane"/>
    <property type="evidence" value="ECO:0007669"/>
    <property type="project" value="UniProtKB-SubCell"/>
</dbReference>
<reference evidence="13 14" key="1">
    <citation type="journal article" date="2016" name="Nat. Commun.">
        <title>Thousands of microbial genomes shed light on interconnected biogeochemical processes in an aquifer system.</title>
        <authorList>
            <person name="Anantharaman K."/>
            <person name="Brown C.T."/>
            <person name="Hug L.A."/>
            <person name="Sharon I."/>
            <person name="Castelle C.J."/>
            <person name="Probst A.J."/>
            <person name="Thomas B.C."/>
            <person name="Singh A."/>
            <person name="Wilkins M.J."/>
            <person name="Karaoz U."/>
            <person name="Brodie E.L."/>
            <person name="Williams K.H."/>
            <person name="Hubbard S.S."/>
            <person name="Banfield J.F."/>
        </authorList>
    </citation>
    <scope>NUCLEOTIDE SEQUENCE [LARGE SCALE GENOMIC DNA]</scope>
</reference>
<feature type="transmembrane region" description="Helical" evidence="11">
    <location>
        <begin position="94"/>
        <end position="120"/>
    </location>
</feature>
<name>A0A1F6CCR3_9BACT</name>
<sequence length="367" mass="38358">MSIILFLVILVALIVVHEFGHFLTAKAGGIRVDEFGIGFPPRLFGVRKGETMYSVNALPLGGFVKIFGEDPDTASISGPGSTRSFVNKPKTLQAAVLVAGVAGNILLAWVLLTLGFVVGMPTSVDSMNNRPLENIRLVASGVLPGSPAETVGIERGDTIVRLAAGTDTIEPRAPKDVSTFVAAHEGPIMVEVMRSKKIESLTVYAKKGVIAAEPETPAIGIALGEIGDLRLPFYLAPIEGAKATAHLLTATAVGLYQFVGSALVGAGDLSQVTGPVGIVGLVGDASALGFMYLLSFTALISINLAIINLLPFPSLDGGRLLFVIIEAIKGSAIRPAVANTLNTVGFVFLILLMIFVTYHDIVKLATS</sequence>
<comment type="similarity">
    <text evidence="3">Belongs to the peptidase M50B family.</text>
</comment>
<dbReference type="CDD" id="cd06163">
    <property type="entry name" value="S2P-M50_PDZ_RseP-like"/>
    <property type="match status" value="1"/>
</dbReference>
<keyword evidence="5 11" id="KW-0812">Transmembrane</keyword>
<dbReference type="GO" id="GO:0004222">
    <property type="term" value="F:metalloendopeptidase activity"/>
    <property type="evidence" value="ECO:0007669"/>
    <property type="project" value="InterPro"/>
</dbReference>
<keyword evidence="4" id="KW-0645">Protease</keyword>
<dbReference type="PANTHER" id="PTHR42837">
    <property type="entry name" value="REGULATOR OF SIGMA-E PROTEASE RSEP"/>
    <property type="match status" value="1"/>
</dbReference>
<evidence type="ECO:0000256" key="5">
    <source>
        <dbReference type="ARBA" id="ARBA00022692"/>
    </source>
</evidence>
<feature type="domain" description="Peptidase M50" evidence="12">
    <location>
        <begin position="6"/>
        <end position="352"/>
    </location>
</feature>
<keyword evidence="10 11" id="KW-0472">Membrane</keyword>
<evidence type="ECO:0000256" key="9">
    <source>
        <dbReference type="ARBA" id="ARBA00023049"/>
    </source>
</evidence>
<proteinExistence type="inferred from homology"/>
<dbReference type="InterPro" id="IPR004387">
    <property type="entry name" value="Pept_M50_Zn"/>
</dbReference>
<dbReference type="Gene3D" id="2.30.42.10">
    <property type="match status" value="1"/>
</dbReference>
<evidence type="ECO:0000313" key="14">
    <source>
        <dbReference type="Proteomes" id="UP000178344"/>
    </source>
</evidence>
<comment type="caution">
    <text evidence="13">The sequence shown here is derived from an EMBL/GenBank/DDBJ whole genome shotgun (WGS) entry which is preliminary data.</text>
</comment>
<evidence type="ECO:0000256" key="1">
    <source>
        <dbReference type="ARBA" id="ARBA00001947"/>
    </source>
</evidence>
<organism evidence="13 14">
    <name type="scientific">Candidatus Kaiserbacteria bacterium RIFCSPHIGHO2_01_FULL_49_13</name>
    <dbReference type="NCBI Taxonomy" id="1798477"/>
    <lineage>
        <taxon>Bacteria</taxon>
        <taxon>Candidatus Kaiseribacteriota</taxon>
    </lineage>
</organism>
<keyword evidence="9" id="KW-0482">Metalloprotease</keyword>
<feature type="transmembrane region" description="Helical" evidence="11">
    <location>
        <begin position="290"/>
        <end position="312"/>
    </location>
</feature>
<evidence type="ECO:0000256" key="11">
    <source>
        <dbReference type="SAM" id="Phobius"/>
    </source>
</evidence>
<keyword evidence="7" id="KW-0862">Zinc</keyword>
<evidence type="ECO:0000313" key="13">
    <source>
        <dbReference type="EMBL" id="OGG46988.1"/>
    </source>
</evidence>
<dbReference type="InterPro" id="IPR036034">
    <property type="entry name" value="PDZ_sf"/>
</dbReference>
<dbReference type="EMBL" id="MFKQ01000033">
    <property type="protein sequence ID" value="OGG46988.1"/>
    <property type="molecule type" value="Genomic_DNA"/>
</dbReference>
<dbReference type="PANTHER" id="PTHR42837:SF2">
    <property type="entry name" value="MEMBRANE METALLOPROTEASE ARASP2, CHLOROPLASTIC-RELATED"/>
    <property type="match status" value="1"/>
</dbReference>
<comment type="subcellular location">
    <subcellularLocation>
        <location evidence="2">Membrane</location>
        <topology evidence="2">Multi-pass membrane protein</topology>
    </subcellularLocation>
</comment>